<organism evidence="2 3">
    <name type="scientific">Mycobacterium cookii</name>
    <dbReference type="NCBI Taxonomy" id="1775"/>
    <lineage>
        <taxon>Bacteria</taxon>
        <taxon>Bacillati</taxon>
        <taxon>Actinomycetota</taxon>
        <taxon>Actinomycetes</taxon>
        <taxon>Mycobacteriales</taxon>
        <taxon>Mycobacteriaceae</taxon>
        <taxon>Mycobacterium</taxon>
    </lineage>
</organism>
<evidence type="ECO:0000313" key="3">
    <source>
        <dbReference type="Proteomes" id="UP000465866"/>
    </source>
</evidence>
<keyword evidence="3" id="KW-1185">Reference proteome</keyword>
<dbReference type="PANTHER" id="PTHR31642">
    <property type="entry name" value="TRICHOTHECENE 3-O-ACETYLTRANSFERASE"/>
    <property type="match status" value="1"/>
</dbReference>
<dbReference type="AlphaFoldDB" id="A0A7I7L557"/>
<dbReference type="Proteomes" id="UP000465866">
    <property type="component" value="Chromosome"/>
</dbReference>
<dbReference type="SUPFAM" id="SSF52777">
    <property type="entry name" value="CoA-dependent acyltransferases"/>
    <property type="match status" value="1"/>
</dbReference>
<dbReference type="Gene3D" id="3.30.559.10">
    <property type="entry name" value="Chloramphenicol acetyltransferase-like domain"/>
    <property type="match status" value="2"/>
</dbReference>
<dbReference type="InterPro" id="IPR023213">
    <property type="entry name" value="CAT-like_dom_sf"/>
</dbReference>
<dbReference type="InterPro" id="IPR050317">
    <property type="entry name" value="Plant_Fungal_Acyltransferase"/>
</dbReference>
<dbReference type="EMBL" id="AP022569">
    <property type="protein sequence ID" value="BBX48732.1"/>
    <property type="molecule type" value="Genomic_DNA"/>
</dbReference>
<gene>
    <name evidence="2" type="ORF">MCOO_47470</name>
</gene>
<dbReference type="KEGG" id="mcoo:MCOO_47470"/>
<protein>
    <recommendedName>
        <fullName evidence="4">Acyltransferase</fullName>
    </recommendedName>
</protein>
<dbReference type="GO" id="GO:0016747">
    <property type="term" value="F:acyltransferase activity, transferring groups other than amino-acyl groups"/>
    <property type="evidence" value="ECO:0007669"/>
    <property type="project" value="TreeGrafter"/>
</dbReference>
<evidence type="ECO:0000313" key="2">
    <source>
        <dbReference type="EMBL" id="BBX48732.1"/>
    </source>
</evidence>
<evidence type="ECO:0000256" key="1">
    <source>
        <dbReference type="ARBA" id="ARBA00022679"/>
    </source>
</evidence>
<accession>A0A7I7L557</accession>
<dbReference type="Pfam" id="PF02458">
    <property type="entry name" value="Transferase"/>
    <property type="match status" value="1"/>
</dbReference>
<evidence type="ECO:0008006" key="4">
    <source>
        <dbReference type="Google" id="ProtNLM"/>
    </source>
</evidence>
<proteinExistence type="predicted"/>
<sequence length="439" mass="48155">MSTQLISASHQRQFEIRCNVGDVALSNVAVHVVFFFERPLDTQALAGAFAHALTRFPMFAGRIAMAGGRMRIRCKGQGVPFTSVSSGRTIREAIHSVQEDSGGWLIDPVNGATARWGFGPLCKVRVTHLADDATAIGFSFHHAIGDMQTAMHFLNAWAAAAAGKPLADPVIAEDRAAYLDAHLPADGAREAGVRCLGLAEIARSALYMAKDARKQRTLSLYYGEDEIARMRDAYGCRMRLSANDVVCAHVSEALMSADPAVHRRTLAIAVNVRNQCGLDPMLVGNIVTALNVDLRRGETARSIAERIRHHVDSFADEHCDMRINQTFLDAVGRWRGARCVATSFNPIQWNPLITNWTGFGIYRLQFEGAFAVYCTPVLNIPFAGVGVLIEGADGRGLVFQMTLPPKDFEAMSSPAIRERLSRFRYADDDIPQLHREVCG</sequence>
<reference evidence="2 3" key="1">
    <citation type="journal article" date="2019" name="Emerg. Microbes Infect.">
        <title>Comprehensive subspecies identification of 175 nontuberculous mycobacteria species based on 7547 genomic profiles.</title>
        <authorList>
            <person name="Matsumoto Y."/>
            <person name="Kinjo T."/>
            <person name="Motooka D."/>
            <person name="Nabeya D."/>
            <person name="Jung N."/>
            <person name="Uechi K."/>
            <person name="Horii T."/>
            <person name="Iida T."/>
            <person name="Fujita J."/>
            <person name="Nakamura S."/>
        </authorList>
    </citation>
    <scope>NUCLEOTIDE SEQUENCE [LARGE SCALE GENOMIC DNA]</scope>
    <source>
        <strain evidence="2 3">JCM 12404</strain>
    </source>
</reference>
<dbReference type="PANTHER" id="PTHR31642:SF310">
    <property type="entry name" value="FATTY ALCOHOL:CAFFEOYL-COA ACYLTRANSFERASE"/>
    <property type="match status" value="1"/>
</dbReference>
<keyword evidence="1" id="KW-0808">Transferase</keyword>
<name>A0A7I7L557_9MYCO</name>
<dbReference type="RefSeq" id="WP_163780729.1">
    <property type="nucleotide sequence ID" value="NZ_AP022569.1"/>
</dbReference>